<feature type="transmembrane region" description="Helical" evidence="7">
    <location>
        <begin position="6"/>
        <end position="29"/>
    </location>
</feature>
<dbReference type="AlphaFoldDB" id="A0A9P4TFK4"/>
<dbReference type="EMBL" id="SWKU01000009">
    <property type="protein sequence ID" value="KAF3003712.1"/>
    <property type="molecule type" value="Genomic_DNA"/>
</dbReference>
<evidence type="ECO:0000256" key="1">
    <source>
        <dbReference type="ARBA" id="ARBA00004141"/>
    </source>
</evidence>
<feature type="transmembrane region" description="Helical" evidence="7">
    <location>
        <begin position="170"/>
        <end position="190"/>
    </location>
</feature>
<keyword evidence="10" id="KW-1185">Reference proteome</keyword>
<feature type="transmembrane region" description="Helical" evidence="7">
    <location>
        <begin position="41"/>
        <end position="67"/>
    </location>
</feature>
<protein>
    <recommendedName>
        <fullName evidence="8">Rhodopsin domain-containing protein</fullName>
    </recommendedName>
</protein>
<evidence type="ECO:0000313" key="10">
    <source>
        <dbReference type="Proteomes" id="UP000801428"/>
    </source>
</evidence>
<feature type="domain" description="Rhodopsin" evidence="8">
    <location>
        <begin position="30"/>
        <end position="260"/>
    </location>
</feature>
<comment type="similarity">
    <text evidence="5">Belongs to the SAT4 family.</text>
</comment>
<reference evidence="9" key="1">
    <citation type="submission" date="2019-04" db="EMBL/GenBank/DDBJ databases">
        <title>Sequencing of skin fungus with MAO and IRED activity.</title>
        <authorList>
            <person name="Marsaioli A.J."/>
            <person name="Bonatto J.M.C."/>
            <person name="Reis Junior O."/>
        </authorList>
    </citation>
    <scope>NUCLEOTIDE SEQUENCE</scope>
    <source>
        <strain evidence="9">30M1</strain>
    </source>
</reference>
<sequence length="412" mass="45551">MGGNFIIEAWTELAIAILAIVLRLYFGITQRGWRALTLDDYLMVLAGAFYLVETTAAHFVVAVYLGMANNNVSPDLRASLDTASQEWRHAVNGSKTHIIGWFMYTGLFWTLKCCWTLYYTRMTDGLYKMDTRIKIAWILNATTYVAAWQIDPDPGNNCYPGASKLQISFVMAINTVTDIYLMAIPLPIIYRAHLDLKRKISLIILFSGGWIVIIFGILRCATLVSVGPTQPSESGQWSVRESFLAVVISNGPMIFPLFKRWAYAATGIVSSNRQSDKAATYPLDSQNQLTTSKQTVASSGLRSSKKKSRGFQHPLSIPNDTAWGSDEAIVTIRDDGTTAVGQDKISGGSLDTVCETSVVGFTRGGGRKNSPEPGLGEIVMTREWDIRETHESRCPNPSDARMGYMEPAGWRG</sequence>
<evidence type="ECO:0000256" key="6">
    <source>
        <dbReference type="SAM" id="MobiDB-lite"/>
    </source>
</evidence>
<dbReference type="InterPro" id="IPR052337">
    <property type="entry name" value="SAT4-like"/>
</dbReference>
<comment type="caution">
    <text evidence="9">The sequence shown here is derived from an EMBL/GenBank/DDBJ whole genome shotgun (WGS) entry which is preliminary data.</text>
</comment>
<evidence type="ECO:0000256" key="2">
    <source>
        <dbReference type="ARBA" id="ARBA00022692"/>
    </source>
</evidence>
<evidence type="ECO:0000259" key="8">
    <source>
        <dbReference type="Pfam" id="PF20684"/>
    </source>
</evidence>
<feature type="region of interest" description="Disordered" evidence="6">
    <location>
        <begin position="290"/>
        <end position="318"/>
    </location>
</feature>
<evidence type="ECO:0000256" key="7">
    <source>
        <dbReference type="SAM" id="Phobius"/>
    </source>
</evidence>
<feature type="transmembrane region" description="Helical" evidence="7">
    <location>
        <begin position="98"/>
        <end position="119"/>
    </location>
</feature>
<gene>
    <name evidence="9" type="ORF">E8E13_009128</name>
</gene>
<name>A0A9P4TFK4_CURKU</name>
<organism evidence="9 10">
    <name type="scientific">Curvularia kusanoi</name>
    <name type="common">Cochliobolus kusanoi</name>
    <dbReference type="NCBI Taxonomy" id="90978"/>
    <lineage>
        <taxon>Eukaryota</taxon>
        <taxon>Fungi</taxon>
        <taxon>Dikarya</taxon>
        <taxon>Ascomycota</taxon>
        <taxon>Pezizomycotina</taxon>
        <taxon>Dothideomycetes</taxon>
        <taxon>Pleosporomycetidae</taxon>
        <taxon>Pleosporales</taxon>
        <taxon>Pleosporineae</taxon>
        <taxon>Pleosporaceae</taxon>
        <taxon>Curvularia</taxon>
    </lineage>
</organism>
<keyword evidence="4 7" id="KW-0472">Membrane</keyword>
<comment type="subcellular location">
    <subcellularLocation>
        <location evidence="1">Membrane</location>
        <topology evidence="1">Multi-pass membrane protein</topology>
    </subcellularLocation>
</comment>
<dbReference type="Proteomes" id="UP000801428">
    <property type="component" value="Unassembled WGS sequence"/>
</dbReference>
<evidence type="ECO:0000256" key="3">
    <source>
        <dbReference type="ARBA" id="ARBA00022989"/>
    </source>
</evidence>
<dbReference type="Pfam" id="PF20684">
    <property type="entry name" value="Fung_rhodopsin"/>
    <property type="match status" value="1"/>
</dbReference>
<feature type="transmembrane region" description="Helical" evidence="7">
    <location>
        <begin position="131"/>
        <end position="150"/>
    </location>
</feature>
<dbReference type="OrthoDB" id="2988756at2759"/>
<feature type="transmembrane region" description="Helical" evidence="7">
    <location>
        <begin position="202"/>
        <end position="224"/>
    </location>
</feature>
<dbReference type="InterPro" id="IPR049326">
    <property type="entry name" value="Rhodopsin_dom_fungi"/>
</dbReference>
<dbReference type="PANTHER" id="PTHR33048:SF2">
    <property type="entry name" value="SRPK"/>
    <property type="match status" value="1"/>
</dbReference>
<keyword evidence="2 7" id="KW-0812">Transmembrane</keyword>
<dbReference type="GO" id="GO:0016020">
    <property type="term" value="C:membrane"/>
    <property type="evidence" value="ECO:0007669"/>
    <property type="project" value="UniProtKB-SubCell"/>
</dbReference>
<dbReference type="PANTHER" id="PTHR33048">
    <property type="entry name" value="PTH11-LIKE INTEGRAL MEMBRANE PROTEIN (AFU_ORTHOLOGUE AFUA_5G11245)"/>
    <property type="match status" value="1"/>
</dbReference>
<proteinExistence type="inferred from homology"/>
<keyword evidence="3 7" id="KW-1133">Transmembrane helix</keyword>
<evidence type="ECO:0000313" key="9">
    <source>
        <dbReference type="EMBL" id="KAF3003712.1"/>
    </source>
</evidence>
<evidence type="ECO:0000256" key="4">
    <source>
        <dbReference type="ARBA" id="ARBA00023136"/>
    </source>
</evidence>
<accession>A0A9P4TFK4</accession>
<evidence type="ECO:0000256" key="5">
    <source>
        <dbReference type="ARBA" id="ARBA00038359"/>
    </source>
</evidence>